<dbReference type="PANTHER" id="PTHR14534:SF3">
    <property type="entry name" value="GID COMPLEX SUBUNIT 4 HOMOLOG"/>
    <property type="match status" value="1"/>
</dbReference>
<dbReference type="GO" id="GO:0034657">
    <property type="term" value="C:GID complex"/>
    <property type="evidence" value="ECO:0007669"/>
    <property type="project" value="TreeGrafter"/>
</dbReference>
<accession>A0A9P6W2X6</accession>
<evidence type="ECO:0000313" key="2">
    <source>
        <dbReference type="EMBL" id="KAG0662284.1"/>
    </source>
</evidence>
<comment type="similarity">
    <text evidence="1">Belongs to the GID4/VID24 family.</text>
</comment>
<gene>
    <name evidence="2" type="ORF">C6P45_001129</name>
</gene>
<dbReference type="OrthoDB" id="62at2759"/>
<dbReference type="AlphaFoldDB" id="A0A9P6W2X6"/>
<evidence type="ECO:0000313" key="3">
    <source>
        <dbReference type="Proteomes" id="UP000750334"/>
    </source>
</evidence>
<organism evidence="2 3">
    <name type="scientific">Maudiozyma exigua</name>
    <name type="common">Yeast</name>
    <name type="synonym">Kazachstania exigua</name>
    <dbReference type="NCBI Taxonomy" id="34358"/>
    <lineage>
        <taxon>Eukaryota</taxon>
        <taxon>Fungi</taxon>
        <taxon>Dikarya</taxon>
        <taxon>Ascomycota</taxon>
        <taxon>Saccharomycotina</taxon>
        <taxon>Saccharomycetes</taxon>
        <taxon>Saccharomycetales</taxon>
        <taxon>Saccharomycetaceae</taxon>
        <taxon>Maudiozyma</taxon>
    </lineage>
</organism>
<proteinExistence type="inferred from homology"/>
<dbReference type="EMBL" id="PUHR01000148">
    <property type="protein sequence ID" value="KAG0662284.1"/>
    <property type="molecule type" value="Genomic_DNA"/>
</dbReference>
<dbReference type="InterPro" id="IPR018618">
    <property type="entry name" value="GID4/10-like"/>
</dbReference>
<dbReference type="GO" id="GO:0043161">
    <property type="term" value="P:proteasome-mediated ubiquitin-dependent protein catabolic process"/>
    <property type="evidence" value="ECO:0007669"/>
    <property type="project" value="TreeGrafter"/>
</dbReference>
<dbReference type="Proteomes" id="UP000750334">
    <property type="component" value="Unassembled WGS sequence"/>
</dbReference>
<dbReference type="GO" id="GO:0045721">
    <property type="term" value="P:negative regulation of gluconeogenesis"/>
    <property type="evidence" value="ECO:0007669"/>
    <property type="project" value="TreeGrafter"/>
</dbReference>
<protein>
    <submittedName>
        <fullName evidence="2">Uncharacterized protein</fullName>
    </submittedName>
</protein>
<sequence length="323" mass="37391">MINDSNINKKGIPLPNKIKHNNFLLRDSLIHNDFIINNKQEHEHEHEHEPQDIYKCESRDSLPSLQGLITSDTNNLSRKYIDDDTSNYNFTTNNKNIFNNNDPLLQTCNLPWLHSRASFTGYQISGYKRYKVTVVLHSVQMPTNNNIINNGPHICGSLTIKGLTSLNPMISTFFEGYAVTSSNINNNDSQFGLLSSSWSNNNDHLKSLTATDSIDMEHWLHFPSFKQHSLNKNNHPQDNNVPYHEQRYIYMRWKERFTLPDPEEDNIEGASFDGFYYIVHDQMLGTIQGFYYQEQAEKFQQLELSPVIENSLISNDGCSFEYA</sequence>
<dbReference type="PANTHER" id="PTHR14534">
    <property type="entry name" value="VACUOLAR IMPORT AND DEGRADATION PROTEIN 24"/>
    <property type="match status" value="1"/>
</dbReference>
<dbReference type="GO" id="GO:0005773">
    <property type="term" value="C:vacuole"/>
    <property type="evidence" value="ECO:0007669"/>
    <property type="project" value="GOC"/>
</dbReference>
<keyword evidence="3" id="KW-1185">Reference proteome</keyword>
<name>A0A9P6W2X6_MAUEX</name>
<reference evidence="2 3" key="1">
    <citation type="submission" date="2020-11" db="EMBL/GenBank/DDBJ databases">
        <title>Kefir isolates.</title>
        <authorList>
            <person name="Marcisauskas S."/>
            <person name="Kim Y."/>
            <person name="Blasche S."/>
        </authorList>
    </citation>
    <scope>NUCLEOTIDE SEQUENCE [LARGE SCALE GENOMIC DNA]</scope>
    <source>
        <strain evidence="2 3">OG2</strain>
    </source>
</reference>
<dbReference type="GO" id="GO:0007039">
    <property type="term" value="P:protein catabolic process in the vacuole"/>
    <property type="evidence" value="ECO:0007669"/>
    <property type="project" value="TreeGrafter"/>
</dbReference>
<evidence type="ECO:0000256" key="1">
    <source>
        <dbReference type="ARBA" id="ARBA00061469"/>
    </source>
</evidence>
<comment type="caution">
    <text evidence="2">The sequence shown here is derived from an EMBL/GenBank/DDBJ whole genome shotgun (WGS) entry which is preliminary data.</text>
</comment>
<dbReference type="GO" id="GO:0006623">
    <property type="term" value="P:protein targeting to vacuole"/>
    <property type="evidence" value="ECO:0007669"/>
    <property type="project" value="TreeGrafter"/>
</dbReference>
<dbReference type="Pfam" id="PF09783">
    <property type="entry name" value="Vac_ImportDeg"/>
    <property type="match status" value="1"/>
</dbReference>